<accession>E4WV71</accession>
<dbReference type="PANTHER" id="PTHR11461">
    <property type="entry name" value="SERINE PROTEASE INHIBITOR, SERPIN"/>
    <property type="match status" value="1"/>
</dbReference>
<dbReference type="InterPro" id="IPR036186">
    <property type="entry name" value="Serpin_sf"/>
</dbReference>
<dbReference type="PROSITE" id="PS00284">
    <property type="entry name" value="SERPIN"/>
    <property type="match status" value="1"/>
</dbReference>
<dbReference type="Proteomes" id="UP000001307">
    <property type="component" value="Unassembled WGS sequence"/>
</dbReference>
<dbReference type="InterPro" id="IPR023796">
    <property type="entry name" value="Serpin_dom"/>
</dbReference>
<dbReference type="OrthoDB" id="671595at2759"/>
<protein>
    <recommendedName>
        <fullName evidence="2">Serpin domain-containing protein</fullName>
    </recommendedName>
</protein>
<reference evidence="3" key="1">
    <citation type="journal article" date="2010" name="Science">
        <title>Plasticity of animal genome architecture unmasked by rapid evolution of a pelagic tunicate.</title>
        <authorList>
            <person name="Denoeud F."/>
            <person name="Henriet S."/>
            <person name="Mungpakdee S."/>
            <person name="Aury J.M."/>
            <person name="Da Silva C."/>
            <person name="Brinkmann H."/>
            <person name="Mikhaleva J."/>
            <person name="Olsen L.C."/>
            <person name="Jubin C."/>
            <person name="Canestro C."/>
            <person name="Bouquet J.M."/>
            <person name="Danks G."/>
            <person name="Poulain J."/>
            <person name="Campsteijn C."/>
            <person name="Adamski M."/>
            <person name="Cross I."/>
            <person name="Yadetie F."/>
            <person name="Muffato M."/>
            <person name="Louis A."/>
            <person name="Butcher S."/>
            <person name="Tsagkogeorga G."/>
            <person name="Konrad A."/>
            <person name="Singh S."/>
            <person name="Jensen M.F."/>
            <person name="Cong E.H."/>
            <person name="Eikeseth-Otteraa H."/>
            <person name="Noel B."/>
            <person name="Anthouard V."/>
            <person name="Porcel B.M."/>
            <person name="Kachouri-Lafond R."/>
            <person name="Nishino A."/>
            <person name="Ugolini M."/>
            <person name="Chourrout P."/>
            <person name="Nishida H."/>
            <person name="Aasland R."/>
            <person name="Huzurbazar S."/>
            <person name="Westhof E."/>
            <person name="Delsuc F."/>
            <person name="Lehrach H."/>
            <person name="Reinhardt R."/>
            <person name="Weissenbach J."/>
            <person name="Roy S.W."/>
            <person name="Artiguenave F."/>
            <person name="Postlethwait J.H."/>
            <person name="Manak J.R."/>
            <person name="Thompson E.M."/>
            <person name="Jaillon O."/>
            <person name="Du Pasquier L."/>
            <person name="Boudinot P."/>
            <person name="Liberles D.A."/>
            <person name="Volff J.N."/>
            <person name="Philippe H."/>
            <person name="Lenhard B."/>
            <person name="Roest Crollius H."/>
            <person name="Wincker P."/>
            <person name="Chourrout D."/>
        </authorList>
    </citation>
    <scope>NUCLEOTIDE SEQUENCE [LARGE SCALE GENOMIC DNA]</scope>
</reference>
<feature type="domain" description="Serpin" evidence="2">
    <location>
        <begin position="1"/>
        <end position="147"/>
    </location>
</feature>
<organism evidence="3">
    <name type="scientific">Oikopleura dioica</name>
    <name type="common">Tunicate</name>
    <dbReference type="NCBI Taxonomy" id="34765"/>
    <lineage>
        <taxon>Eukaryota</taxon>
        <taxon>Metazoa</taxon>
        <taxon>Chordata</taxon>
        <taxon>Tunicata</taxon>
        <taxon>Appendicularia</taxon>
        <taxon>Copelata</taxon>
        <taxon>Oikopleuridae</taxon>
        <taxon>Oikopleura</taxon>
    </lineage>
</organism>
<evidence type="ECO:0000259" key="2">
    <source>
        <dbReference type="Pfam" id="PF00079"/>
    </source>
</evidence>
<gene>
    <name evidence="3" type="ORF">GSOID_T00008774001</name>
</gene>
<dbReference type="GO" id="GO:0004867">
    <property type="term" value="F:serine-type endopeptidase inhibitor activity"/>
    <property type="evidence" value="ECO:0007669"/>
    <property type="project" value="InterPro"/>
</dbReference>
<dbReference type="AlphaFoldDB" id="E4WV71"/>
<proteinExistence type="inferred from homology"/>
<dbReference type="InterPro" id="IPR042178">
    <property type="entry name" value="Serpin_sf_1"/>
</dbReference>
<dbReference type="InParanoid" id="E4WV71"/>
<dbReference type="InterPro" id="IPR023795">
    <property type="entry name" value="Serpin_CS"/>
</dbReference>
<evidence type="ECO:0000313" key="3">
    <source>
        <dbReference type="EMBL" id="CBY21024.1"/>
    </source>
</evidence>
<dbReference type="EMBL" id="FN653017">
    <property type="protein sequence ID" value="CBY21024.1"/>
    <property type="molecule type" value="Genomic_DNA"/>
</dbReference>
<dbReference type="InterPro" id="IPR000215">
    <property type="entry name" value="Serpin_fam"/>
</dbReference>
<dbReference type="Pfam" id="PF00079">
    <property type="entry name" value="Serpin"/>
    <property type="match status" value="1"/>
</dbReference>
<dbReference type="GO" id="GO:0005615">
    <property type="term" value="C:extracellular space"/>
    <property type="evidence" value="ECO:0007669"/>
    <property type="project" value="InterPro"/>
</dbReference>
<sequence>MLLVVPQYIGGLNGIEDKITPDVIDDLVKNLDRSGGDEVLVKMPKFELEVGMDLKDTLEKCGLTRIFNPEVNPLSEMTHAGLHIGAAVHKVKIIVDDKGTEAAAATGMIGMMRMMPMMPIMIEANKPFLFFIRYEGETVFAGRFASPN</sequence>
<dbReference type="Gene3D" id="3.30.497.10">
    <property type="entry name" value="Antithrombin, subunit I, domain 2"/>
    <property type="match status" value="1"/>
</dbReference>
<keyword evidence="4" id="KW-1185">Reference proteome</keyword>
<name>E4WV71_OIKDI</name>
<evidence type="ECO:0000313" key="4">
    <source>
        <dbReference type="Proteomes" id="UP000001307"/>
    </source>
</evidence>
<comment type="similarity">
    <text evidence="1">Belongs to the serpin family.</text>
</comment>
<evidence type="ECO:0000256" key="1">
    <source>
        <dbReference type="ARBA" id="ARBA00009500"/>
    </source>
</evidence>
<dbReference type="PANTHER" id="PTHR11461:SF211">
    <property type="entry name" value="GH10112P-RELATED"/>
    <property type="match status" value="1"/>
</dbReference>
<dbReference type="SUPFAM" id="SSF56574">
    <property type="entry name" value="Serpins"/>
    <property type="match status" value="1"/>
</dbReference>